<sequence length="69" mass="7722">MEGKLFPLSIEWDNTARKAEKAKRKAGKKKDERPGEPRGKTRLGTIGGCMSLAQLQTPTESEDKRGEDY</sequence>
<evidence type="ECO:0000313" key="2">
    <source>
        <dbReference type="EMBL" id="KAJ7381956.1"/>
    </source>
</evidence>
<feature type="compositionally biased region" description="Basic and acidic residues" evidence="1">
    <location>
        <begin position="29"/>
        <end position="39"/>
    </location>
</feature>
<keyword evidence="3" id="KW-1185">Reference proteome</keyword>
<proteinExistence type="predicted"/>
<dbReference type="AlphaFoldDB" id="A0A9X0D076"/>
<dbReference type="Proteomes" id="UP001163046">
    <property type="component" value="Unassembled WGS sequence"/>
</dbReference>
<organism evidence="2 3">
    <name type="scientific">Desmophyllum pertusum</name>
    <dbReference type="NCBI Taxonomy" id="174260"/>
    <lineage>
        <taxon>Eukaryota</taxon>
        <taxon>Metazoa</taxon>
        <taxon>Cnidaria</taxon>
        <taxon>Anthozoa</taxon>
        <taxon>Hexacorallia</taxon>
        <taxon>Scleractinia</taxon>
        <taxon>Caryophylliina</taxon>
        <taxon>Caryophylliidae</taxon>
        <taxon>Desmophyllum</taxon>
    </lineage>
</organism>
<dbReference type="EMBL" id="MU825955">
    <property type="protein sequence ID" value="KAJ7381956.1"/>
    <property type="molecule type" value="Genomic_DNA"/>
</dbReference>
<gene>
    <name evidence="2" type="ORF">OS493_038033</name>
</gene>
<protein>
    <submittedName>
        <fullName evidence="2">Uncharacterized protein</fullName>
    </submittedName>
</protein>
<feature type="region of interest" description="Disordered" evidence="1">
    <location>
        <begin position="17"/>
        <end position="45"/>
    </location>
</feature>
<accession>A0A9X0D076</accession>
<name>A0A9X0D076_9CNID</name>
<evidence type="ECO:0000313" key="3">
    <source>
        <dbReference type="Proteomes" id="UP001163046"/>
    </source>
</evidence>
<reference evidence="2" key="1">
    <citation type="submission" date="2023-01" db="EMBL/GenBank/DDBJ databases">
        <title>Genome assembly of the deep-sea coral Lophelia pertusa.</title>
        <authorList>
            <person name="Herrera S."/>
            <person name="Cordes E."/>
        </authorList>
    </citation>
    <scope>NUCLEOTIDE SEQUENCE</scope>
    <source>
        <strain evidence="2">USNM1676648</strain>
        <tissue evidence="2">Polyp</tissue>
    </source>
</reference>
<evidence type="ECO:0000256" key="1">
    <source>
        <dbReference type="SAM" id="MobiDB-lite"/>
    </source>
</evidence>
<comment type="caution">
    <text evidence="2">The sequence shown here is derived from an EMBL/GenBank/DDBJ whole genome shotgun (WGS) entry which is preliminary data.</text>
</comment>